<evidence type="ECO:0000256" key="3">
    <source>
        <dbReference type="SAM" id="Phobius"/>
    </source>
</evidence>
<dbReference type="PANTHER" id="PTHR33365">
    <property type="entry name" value="YALI0B05434P"/>
    <property type="match status" value="1"/>
</dbReference>
<dbReference type="AlphaFoldDB" id="A0AAE0WXS7"/>
<comment type="pathway">
    <text evidence="1">Mycotoxin biosynthesis.</text>
</comment>
<dbReference type="EMBL" id="JAUTXT010000001">
    <property type="protein sequence ID" value="KAK3679963.1"/>
    <property type="molecule type" value="Genomic_DNA"/>
</dbReference>
<evidence type="ECO:0000313" key="4">
    <source>
        <dbReference type="EMBL" id="KAK3679963.1"/>
    </source>
</evidence>
<keyword evidence="3" id="KW-0472">Membrane</keyword>
<evidence type="ECO:0000313" key="5">
    <source>
        <dbReference type="Proteomes" id="UP001274830"/>
    </source>
</evidence>
<organism evidence="4 5">
    <name type="scientific">Recurvomyces mirabilis</name>
    <dbReference type="NCBI Taxonomy" id="574656"/>
    <lineage>
        <taxon>Eukaryota</taxon>
        <taxon>Fungi</taxon>
        <taxon>Dikarya</taxon>
        <taxon>Ascomycota</taxon>
        <taxon>Pezizomycotina</taxon>
        <taxon>Dothideomycetes</taxon>
        <taxon>Dothideomycetidae</taxon>
        <taxon>Mycosphaerellales</taxon>
        <taxon>Teratosphaeriaceae</taxon>
        <taxon>Recurvomyces</taxon>
    </lineage>
</organism>
<evidence type="ECO:0000256" key="2">
    <source>
        <dbReference type="ARBA" id="ARBA00035112"/>
    </source>
</evidence>
<comment type="similarity">
    <text evidence="2">Belongs to the ustYa family.</text>
</comment>
<dbReference type="Pfam" id="PF11807">
    <property type="entry name" value="UstYa"/>
    <property type="match status" value="2"/>
</dbReference>
<dbReference type="PANTHER" id="PTHR33365:SF4">
    <property type="entry name" value="CYCLOCHLOROTINE BIOSYNTHESIS PROTEIN O"/>
    <property type="match status" value="1"/>
</dbReference>
<dbReference type="InterPro" id="IPR021765">
    <property type="entry name" value="UstYa-like"/>
</dbReference>
<dbReference type="Proteomes" id="UP001274830">
    <property type="component" value="Unassembled WGS sequence"/>
</dbReference>
<feature type="transmembrane region" description="Helical" evidence="3">
    <location>
        <begin position="51"/>
        <end position="72"/>
    </location>
</feature>
<dbReference type="GO" id="GO:0043386">
    <property type="term" value="P:mycotoxin biosynthetic process"/>
    <property type="evidence" value="ECO:0007669"/>
    <property type="project" value="InterPro"/>
</dbReference>
<name>A0AAE0WXS7_9PEZI</name>
<keyword evidence="3" id="KW-1133">Transmembrane helix</keyword>
<proteinExistence type="inferred from homology"/>
<accession>A0AAE0WXS7</accession>
<keyword evidence="5" id="KW-1185">Reference proteome</keyword>
<comment type="caution">
    <text evidence="4">The sequence shown here is derived from an EMBL/GenBank/DDBJ whole genome shotgun (WGS) entry which is preliminary data.</text>
</comment>
<gene>
    <name evidence="4" type="ORF">LTR78_000340</name>
</gene>
<reference evidence="4" key="1">
    <citation type="submission" date="2023-07" db="EMBL/GenBank/DDBJ databases">
        <title>Black Yeasts Isolated from many extreme environments.</title>
        <authorList>
            <person name="Coleine C."/>
            <person name="Stajich J.E."/>
            <person name="Selbmann L."/>
        </authorList>
    </citation>
    <scope>NUCLEOTIDE SEQUENCE</scope>
    <source>
        <strain evidence="4">CCFEE 5485</strain>
    </source>
</reference>
<sequence>MKSSYTKIEHSPDDSEALLTHRTSDESNQRWLDESLQRQARHRQATPRVKVALTGLVVLLMVNIVLSATNLAQWRSRRATADLGLYCEHPCPNMTTSSPGISKSNETSSDTINRTTAPAQVALQPQAKFIDASFGATNIYKGSRSPRLDRAWHGLFENQNIRVTKEELEKANKTSVELADGSGWYGVPDHCIDQLRQEVTCKADVTLIGFEWVPNNTDPSPVFQGWHECKNFEAIDAWAKGRRFDIFEDELLVHPTLGRARTIITMALTHKRRHVETTVAFQLTLCKSSRLRVFVV</sequence>
<protein>
    <submittedName>
        <fullName evidence="4">Uncharacterized protein</fullName>
    </submittedName>
</protein>
<evidence type="ECO:0000256" key="1">
    <source>
        <dbReference type="ARBA" id="ARBA00004685"/>
    </source>
</evidence>
<keyword evidence="3" id="KW-0812">Transmembrane</keyword>